<dbReference type="FunFam" id="1.10.8.1080:FF:000001">
    <property type="entry name" value="N-acetylmuramic acid 6-phosphate etherase"/>
    <property type="match status" value="1"/>
</dbReference>
<dbReference type="GO" id="GO:0046348">
    <property type="term" value="P:amino sugar catabolic process"/>
    <property type="evidence" value="ECO:0007669"/>
    <property type="project" value="TreeGrafter"/>
</dbReference>
<dbReference type="Gene3D" id="1.10.8.1080">
    <property type="match status" value="1"/>
</dbReference>
<dbReference type="GO" id="GO:0016835">
    <property type="term" value="F:carbon-oxygen lyase activity"/>
    <property type="evidence" value="ECO:0007669"/>
    <property type="project" value="TreeGrafter"/>
</dbReference>
<dbReference type="Pfam" id="PF20741">
    <property type="entry name" value="GKRP-like_C"/>
    <property type="match status" value="1"/>
</dbReference>
<dbReference type="GO" id="GO:0097367">
    <property type="term" value="F:carbohydrate derivative binding"/>
    <property type="evidence" value="ECO:0007669"/>
    <property type="project" value="InterPro"/>
</dbReference>
<dbReference type="PANTHER" id="PTHR10088">
    <property type="entry name" value="GLUCOKINASE REGULATORY PROTEIN"/>
    <property type="match status" value="1"/>
</dbReference>
<dbReference type="InterPro" id="IPR040190">
    <property type="entry name" value="MURQ/GCKR"/>
</dbReference>
<keyword evidence="4" id="KW-1185">Reference proteome</keyword>
<evidence type="ECO:0000313" key="4">
    <source>
        <dbReference type="Proteomes" id="UP000543174"/>
    </source>
</evidence>
<dbReference type="GO" id="GO:0009254">
    <property type="term" value="P:peptidoglycan turnover"/>
    <property type="evidence" value="ECO:0007669"/>
    <property type="project" value="TreeGrafter"/>
</dbReference>
<reference evidence="3" key="1">
    <citation type="submission" date="2020-08" db="EMBL/GenBank/DDBJ databases">
        <title>Functional genomics of gut bacteria from endangered species of beetles.</title>
        <authorList>
            <person name="Carlos-Shanley C."/>
        </authorList>
    </citation>
    <scope>NUCLEOTIDE SEQUENCE [LARGE SCALE GENOMIC DNA]</scope>
    <source>
        <strain evidence="3">S00060</strain>
    </source>
</reference>
<proteinExistence type="predicted"/>
<dbReference type="AlphaFoldDB" id="A0A7W3RES7"/>
<keyword evidence="1 3" id="KW-0456">Lyase</keyword>
<dbReference type="Proteomes" id="UP000543174">
    <property type="component" value="Unassembled WGS sequence"/>
</dbReference>
<dbReference type="EC" id="4.2.1.126" evidence="3"/>
<dbReference type="SUPFAM" id="SSF53697">
    <property type="entry name" value="SIS domain"/>
    <property type="match status" value="1"/>
</dbReference>
<dbReference type="Gene3D" id="3.40.50.10490">
    <property type="entry name" value="Glucose-6-phosphate isomerase like protein, domain 1"/>
    <property type="match status" value="1"/>
</dbReference>
<comment type="caution">
    <text evidence="3">The sequence shown here is derived from an EMBL/GenBank/DDBJ whole genome shotgun (WGS) entry which is preliminary data.</text>
</comment>
<dbReference type="InterPro" id="IPR046348">
    <property type="entry name" value="SIS_dom_sf"/>
</dbReference>
<organism evidence="3 4">
    <name type="scientific">Priestia aryabhattai</name>
    <name type="common">Bacillus aryabhattai</name>
    <dbReference type="NCBI Taxonomy" id="412384"/>
    <lineage>
        <taxon>Bacteria</taxon>
        <taxon>Bacillati</taxon>
        <taxon>Bacillota</taxon>
        <taxon>Bacilli</taxon>
        <taxon>Bacillales</taxon>
        <taxon>Bacillaceae</taxon>
        <taxon>Priestia</taxon>
    </lineage>
</organism>
<dbReference type="EMBL" id="JACJHT010000002">
    <property type="protein sequence ID" value="MBA9039137.1"/>
    <property type="molecule type" value="Genomic_DNA"/>
</dbReference>
<name>A0A7W3RES7_PRIAR</name>
<sequence length="112" mass="12375">MLTGSTRLKAASAHKMILNMISTAAMIKVGKAYENLMIDVHVSNEKLKERAIGIICKITGVSYEQANQTLEEANNEVKTAVVMIKTNENYDTAKMLLNDAGGYVRKAIEHYV</sequence>
<evidence type="ECO:0000313" key="3">
    <source>
        <dbReference type="EMBL" id="MBA9039137.1"/>
    </source>
</evidence>
<gene>
    <name evidence="3" type="ORF">HNP21_002244</name>
</gene>
<protein>
    <submittedName>
        <fullName evidence="3">N-acetylmuramic acid 6-phosphate etherase</fullName>
        <ecNumber evidence="3">4.2.1.126</ecNumber>
    </submittedName>
</protein>
<accession>A0A7W3RES7</accession>
<dbReference type="GO" id="GO:0016803">
    <property type="term" value="F:ether hydrolase activity"/>
    <property type="evidence" value="ECO:0007669"/>
    <property type="project" value="TreeGrafter"/>
</dbReference>
<dbReference type="PANTHER" id="PTHR10088:SF4">
    <property type="entry name" value="GLUCOKINASE REGULATORY PROTEIN"/>
    <property type="match status" value="1"/>
</dbReference>
<evidence type="ECO:0000256" key="1">
    <source>
        <dbReference type="ARBA" id="ARBA00023239"/>
    </source>
</evidence>
<evidence type="ECO:0000256" key="2">
    <source>
        <dbReference type="ARBA" id="ARBA00023277"/>
    </source>
</evidence>
<keyword evidence="2" id="KW-0119">Carbohydrate metabolism</keyword>